<dbReference type="GO" id="GO:0008893">
    <property type="term" value="F:guanosine-3',5'-bis(diphosphate) 3'-diphosphatase activity"/>
    <property type="evidence" value="ECO:0007669"/>
    <property type="project" value="TreeGrafter"/>
</dbReference>
<dbReference type="PANTHER" id="PTHR21262">
    <property type="entry name" value="GUANOSINE-3',5'-BIS DIPHOSPHATE 3'-PYROPHOSPHOHYDROLASE"/>
    <property type="match status" value="1"/>
</dbReference>
<feature type="domain" description="ACT" evidence="7">
    <location>
        <begin position="638"/>
        <end position="713"/>
    </location>
</feature>
<dbReference type="Pfam" id="PF13291">
    <property type="entry name" value="ACT_4"/>
    <property type="match status" value="1"/>
</dbReference>
<dbReference type="FunFam" id="3.30.460.10:FF:000001">
    <property type="entry name" value="GTP pyrophosphokinase RelA"/>
    <property type="match status" value="1"/>
</dbReference>
<comment type="similarity">
    <text evidence="6">Belongs to the relA/spoT family.</text>
</comment>
<evidence type="ECO:0000259" key="9">
    <source>
        <dbReference type="PROSITE" id="PS51880"/>
    </source>
</evidence>
<dbReference type="GO" id="GO:0005886">
    <property type="term" value="C:plasma membrane"/>
    <property type="evidence" value="ECO:0007669"/>
    <property type="project" value="TreeGrafter"/>
</dbReference>
<dbReference type="GO" id="GO:0015969">
    <property type="term" value="P:guanosine tetraphosphate metabolic process"/>
    <property type="evidence" value="ECO:0007669"/>
    <property type="project" value="InterPro"/>
</dbReference>
<dbReference type="CDD" id="cd00077">
    <property type="entry name" value="HDc"/>
    <property type="match status" value="1"/>
</dbReference>
<evidence type="ECO:0000256" key="4">
    <source>
        <dbReference type="ARBA" id="ARBA00032407"/>
    </source>
</evidence>
<feature type="domain" description="HD" evidence="8">
    <location>
        <begin position="45"/>
        <end position="144"/>
    </location>
</feature>
<comment type="caution">
    <text evidence="10">The sequence shown here is derived from an EMBL/GenBank/DDBJ whole genome shotgun (WGS) entry which is preliminary data.</text>
</comment>
<reference evidence="10" key="1">
    <citation type="journal article" date="2014" name="Int. J. Syst. Evol. Microbiol.">
        <title>Complete genome sequence of Corynebacterium casei LMG S-19264T (=DSM 44701T), isolated from a smear-ripened cheese.</title>
        <authorList>
            <consortium name="US DOE Joint Genome Institute (JGI-PGF)"/>
            <person name="Walter F."/>
            <person name="Albersmeier A."/>
            <person name="Kalinowski J."/>
            <person name="Ruckert C."/>
        </authorList>
    </citation>
    <scope>NUCLEOTIDE SEQUENCE</scope>
    <source>
        <strain evidence="10">KCTC 42590</strain>
    </source>
</reference>
<dbReference type="InterPro" id="IPR002912">
    <property type="entry name" value="ACT_dom"/>
</dbReference>
<evidence type="ECO:0000256" key="3">
    <source>
        <dbReference type="ARBA" id="ARBA00029754"/>
    </source>
</evidence>
<evidence type="ECO:0000256" key="2">
    <source>
        <dbReference type="ARBA" id="ARBA00014315"/>
    </source>
</evidence>
<dbReference type="InterPro" id="IPR003607">
    <property type="entry name" value="HD/PDEase_dom"/>
</dbReference>
<dbReference type="EMBL" id="BNCI01000002">
    <property type="protein sequence ID" value="GHF29689.1"/>
    <property type="molecule type" value="Genomic_DNA"/>
</dbReference>
<dbReference type="SUPFAM" id="SSF81301">
    <property type="entry name" value="Nucleotidyltransferase"/>
    <property type="match status" value="1"/>
</dbReference>
<dbReference type="CDD" id="cd04876">
    <property type="entry name" value="ACT_RelA-SpoT"/>
    <property type="match status" value="1"/>
</dbReference>
<dbReference type="Pfam" id="PF04607">
    <property type="entry name" value="RelA_SpoT"/>
    <property type="match status" value="1"/>
</dbReference>
<dbReference type="InterPro" id="IPR007685">
    <property type="entry name" value="RelA_SpoT"/>
</dbReference>
<dbReference type="Pfam" id="PF13328">
    <property type="entry name" value="HD_4"/>
    <property type="match status" value="1"/>
</dbReference>
<reference evidence="10" key="2">
    <citation type="submission" date="2020-09" db="EMBL/GenBank/DDBJ databases">
        <authorList>
            <person name="Sun Q."/>
            <person name="Kim S."/>
        </authorList>
    </citation>
    <scope>NUCLEOTIDE SEQUENCE</scope>
    <source>
        <strain evidence="10">KCTC 42590</strain>
    </source>
</reference>
<dbReference type="InterPro" id="IPR045865">
    <property type="entry name" value="ACT-like_dom_sf"/>
</dbReference>
<dbReference type="NCBIfam" id="TIGR00691">
    <property type="entry name" value="spoT_relA"/>
    <property type="match status" value="1"/>
</dbReference>
<evidence type="ECO:0000313" key="10">
    <source>
        <dbReference type="EMBL" id="GHF29689.1"/>
    </source>
</evidence>
<dbReference type="Gene3D" id="3.30.460.10">
    <property type="entry name" value="Beta Polymerase, domain 2"/>
    <property type="match status" value="1"/>
</dbReference>
<dbReference type="InterPro" id="IPR043519">
    <property type="entry name" value="NT_sf"/>
</dbReference>
<evidence type="ECO:0000259" key="7">
    <source>
        <dbReference type="PROSITE" id="PS51671"/>
    </source>
</evidence>
<dbReference type="Gene3D" id="1.10.3210.10">
    <property type="entry name" value="Hypothetical protein af1432"/>
    <property type="match status" value="1"/>
</dbReference>
<dbReference type="SMART" id="SM00471">
    <property type="entry name" value="HDc"/>
    <property type="match status" value="1"/>
</dbReference>
<dbReference type="GO" id="GO:0008728">
    <property type="term" value="F:GTP diphosphokinase activity"/>
    <property type="evidence" value="ECO:0007669"/>
    <property type="project" value="UniProtKB-EC"/>
</dbReference>
<proteinExistence type="inferred from homology"/>
<dbReference type="SUPFAM" id="SSF109604">
    <property type="entry name" value="HD-domain/PDEase-like"/>
    <property type="match status" value="1"/>
</dbReference>
<dbReference type="InterPro" id="IPR012676">
    <property type="entry name" value="TGS-like"/>
</dbReference>
<dbReference type="GO" id="GO:0015949">
    <property type="term" value="P:nucleobase-containing small molecule interconversion"/>
    <property type="evidence" value="ECO:0007669"/>
    <property type="project" value="UniProtKB-ARBA"/>
</dbReference>
<dbReference type="Gene3D" id="3.10.20.30">
    <property type="match status" value="1"/>
</dbReference>
<dbReference type="GO" id="GO:0042594">
    <property type="term" value="P:response to starvation"/>
    <property type="evidence" value="ECO:0007669"/>
    <property type="project" value="TreeGrafter"/>
</dbReference>
<comment type="function">
    <text evidence="6">In eubacteria ppGpp (guanosine 3'-diphosphate 5'-diphosphate) is a mediator of the stringent response that coordinates a variety of cellular activities in response to changes in nutritional abundance.</text>
</comment>
<dbReference type="CDD" id="cd01668">
    <property type="entry name" value="TGS_RSH"/>
    <property type="match status" value="1"/>
</dbReference>
<dbReference type="PANTHER" id="PTHR21262:SF36">
    <property type="entry name" value="BIFUNCTIONAL (P)PPGPP SYNTHASE_HYDROLASE SPOT"/>
    <property type="match status" value="1"/>
</dbReference>
<dbReference type="InterPro" id="IPR045600">
    <property type="entry name" value="RelA/SpoT_AH_RIS"/>
</dbReference>
<dbReference type="SMART" id="SM00954">
    <property type="entry name" value="RelA_SpoT"/>
    <property type="match status" value="1"/>
</dbReference>
<evidence type="ECO:0000313" key="11">
    <source>
        <dbReference type="Proteomes" id="UP000630923"/>
    </source>
</evidence>
<dbReference type="PROSITE" id="PS51671">
    <property type="entry name" value="ACT"/>
    <property type="match status" value="1"/>
</dbReference>
<evidence type="ECO:0000256" key="6">
    <source>
        <dbReference type="RuleBase" id="RU003847"/>
    </source>
</evidence>
<dbReference type="CDD" id="cd05399">
    <property type="entry name" value="NT_Rel-Spo_like"/>
    <property type="match status" value="1"/>
</dbReference>
<dbReference type="Proteomes" id="UP000630923">
    <property type="component" value="Unassembled WGS sequence"/>
</dbReference>
<dbReference type="AlphaFoldDB" id="A0A919AXK0"/>
<dbReference type="InterPro" id="IPR012675">
    <property type="entry name" value="Beta-grasp_dom_sf"/>
</dbReference>
<keyword evidence="11" id="KW-1185">Reference proteome</keyword>
<dbReference type="RefSeq" id="WP_191253665.1">
    <property type="nucleotide sequence ID" value="NZ_BNCI01000002.1"/>
</dbReference>
<dbReference type="FunFam" id="3.10.20.30:FF:000002">
    <property type="entry name" value="GTP pyrophosphokinase (RelA/SpoT)"/>
    <property type="match status" value="1"/>
</dbReference>
<feature type="domain" description="TGS" evidence="9">
    <location>
        <begin position="378"/>
        <end position="445"/>
    </location>
</feature>
<dbReference type="Gene3D" id="3.30.70.260">
    <property type="match status" value="1"/>
</dbReference>
<dbReference type="InterPro" id="IPR004095">
    <property type="entry name" value="TGS"/>
</dbReference>
<evidence type="ECO:0000259" key="8">
    <source>
        <dbReference type="PROSITE" id="PS51831"/>
    </source>
</evidence>
<dbReference type="SUPFAM" id="SSF81271">
    <property type="entry name" value="TGS-like"/>
    <property type="match status" value="1"/>
</dbReference>
<organism evidence="10 11">
    <name type="scientific">Kordiimonas sediminis</name>
    <dbReference type="NCBI Taxonomy" id="1735581"/>
    <lineage>
        <taxon>Bacteria</taxon>
        <taxon>Pseudomonadati</taxon>
        <taxon>Pseudomonadota</taxon>
        <taxon>Alphaproteobacteria</taxon>
        <taxon>Kordiimonadales</taxon>
        <taxon>Kordiimonadaceae</taxon>
        <taxon>Kordiimonas</taxon>
    </lineage>
</organism>
<dbReference type="PROSITE" id="PS51880">
    <property type="entry name" value="TGS"/>
    <property type="match status" value="1"/>
</dbReference>
<accession>A0A919AXK0</accession>
<evidence type="ECO:0000256" key="1">
    <source>
        <dbReference type="ARBA" id="ARBA00013251"/>
    </source>
</evidence>
<dbReference type="Pfam" id="PF19296">
    <property type="entry name" value="RelA_AH_RIS"/>
    <property type="match status" value="1"/>
</dbReference>
<dbReference type="FunFam" id="1.10.3210.10:FF:000001">
    <property type="entry name" value="GTP pyrophosphokinase RelA"/>
    <property type="match status" value="1"/>
</dbReference>
<name>A0A919AXK0_9PROT</name>
<evidence type="ECO:0000256" key="5">
    <source>
        <dbReference type="ARBA" id="ARBA00048244"/>
    </source>
</evidence>
<dbReference type="PROSITE" id="PS51831">
    <property type="entry name" value="HD"/>
    <property type="match status" value="1"/>
</dbReference>
<dbReference type="Pfam" id="PF02824">
    <property type="entry name" value="TGS"/>
    <property type="match status" value="1"/>
</dbReference>
<protein>
    <recommendedName>
        <fullName evidence="2">GTP pyrophosphokinase rsh</fullName>
        <ecNumber evidence="1">2.7.6.5</ecNumber>
    </recommendedName>
    <alternativeName>
        <fullName evidence="4">(p)ppGpp synthase</fullName>
    </alternativeName>
    <alternativeName>
        <fullName evidence="3">ATP:GTP 3'-pyrophosphotransferase</fullName>
    </alternativeName>
</protein>
<dbReference type="SUPFAM" id="SSF55021">
    <property type="entry name" value="ACT-like"/>
    <property type="match status" value="1"/>
</dbReference>
<gene>
    <name evidence="10" type="ORF">GCM10017044_26200</name>
</gene>
<dbReference type="InterPro" id="IPR004811">
    <property type="entry name" value="RelA/Spo_fam"/>
</dbReference>
<dbReference type="InterPro" id="IPR033655">
    <property type="entry name" value="TGS_RelA/SpoT"/>
</dbReference>
<dbReference type="InterPro" id="IPR006674">
    <property type="entry name" value="HD_domain"/>
</dbReference>
<comment type="catalytic activity">
    <reaction evidence="5">
        <text>GTP + ATP = guanosine 3'-diphosphate 5'-triphosphate + AMP</text>
        <dbReference type="Rhea" id="RHEA:22088"/>
        <dbReference type="ChEBI" id="CHEBI:30616"/>
        <dbReference type="ChEBI" id="CHEBI:37565"/>
        <dbReference type="ChEBI" id="CHEBI:142410"/>
        <dbReference type="ChEBI" id="CHEBI:456215"/>
        <dbReference type="EC" id="2.7.6.5"/>
    </reaction>
</comment>
<sequence length="713" mass="82027">MIRQYELVEKVRKYEPEVDESLLNRAYVFAMKAHGSQTRASGDPYFSHPLEVAGILTDMKLDGDTIATALLHDVVEDTVATISEIEELFGPKIAELVDGVTKLSKIELQTESERQAENFRKFLLAMSNDIRVLLVKLADRMHNMRTLGHIKKEDKRRRISLETLEIYAPLAERLGMHELKDELEHLAFEHLDIEAMESITARLHYLIEQNPYLEMEMVEALKSLLKDKKIDCEISGRIKRPYSIWRKMERQNITFEQLSDVMAFRIIVPDIATCYHVLGIVHQKFPMVPGRFKDYISTPKRNFYRSLHTTVIGPHNRRLEIQIRTRRMHEEAEYGVAAHWQYKTDSDNKEGSQYRWVRELLEILDHTSDAEEFLEHTKLEMFQEKVFCFTPKGELIPMPRGSTPVDFAYAVHTEVGDHCVGAKVNGRMVPLRHYLENGDQVEILTSKGQSPSPRWETFVVTGKARSAIRRHIRHEQLRDFRELGHTLIEKACRRNGLDYSERGMEDAAKILKMEDAAHLYIAVGEGRLAEEDVLRAAYPGFTEDARSKALPQVYKDWESNEHSVLPIVGLSDNIKVHFSDCCHPVRGDRIVGIRTPGQGIDIHVISCPKLDAYDQDDSLWSDLGWNDSREDKGFYTAELRLEVVNERGALANIASVIAKSGGNLSNVDIRERDPEFYVMHLDVEVRDVRHLTDILRSLRVNRVVSSGDRYTVS</sequence>
<dbReference type="EC" id="2.7.6.5" evidence="1"/>